<reference evidence="5 6" key="1">
    <citation type="submission" date="2017-03" db="EMBL/GenBank/DDBJ databases">
        <title>Genome analysis of strain PAMC 26577.</title>
        <authorList>
            <person name="Oh H.-M."/>
            <person name="Yang J.-A."/>
        </authorList>
    </citation>
    <scope>NUCLEOTIDE SEQUENCE [LARGE SCALE GENOMIC DNA]</scope>
    <source>
        <strain evidence="5 6">PAMC 26577</strain>
    </source>
</reference>
<dbReference type="EMBL" id="NBTZ01000054">
    <property type="protein sequence ID" value="OTP75067.1"/>
    <property type="molecule type" value="Genomic_DNA"/>
</dbReference>
<dbReference type="GO" id="GO:0022857">
    <property type="term" value="F:transmembrane transporter activity"/>
    <property type="evidence" value="ECO:0007669"/>
    <property type="project" value="InterPro"/>
</dbReference>
<dbReference type="Proteomes" id="UP000195221">
    <property type="component" value="Unassembled WGS sequence"/>
</dbReference>
<dbReference type="InterPro" id="IPR020846">
    <property type="entry name" value="MFS_dom"/>
</dbReference>
<dbReference type="PROSITE" id="PS50850">
    <property type="entry name" value="MFS"/>
    <property type="match status" value="1"/>
</dbReference>
<evidence type="ECO:0000256" key="2">
    <source>
        <dbReference type="ARBA" id="ARBA00022989"/>
    </source>
</evidence>
<dbReference type="InterPro" id="IPR036259">
    <property type="entry name" value="MFS_trans_sf"/>
</dbReference>
<comment type="caution">
    <text evidence="5">The sequence shown here is derived from an EMBL/GenBank/DDBJ whole genome shotgun (WGS) entry which is preliminary data.</text>
</comment>
<proteinExistence type="predicted"/>
<evidence type="ECO:0000259" key="4">
    <source>
        <dbReference type="PROSITE" id="PS50850"/>
    </source>
</evidence>
<protein>
    <recommendedName>
        <fullName evidence="4">Major facilitator superfamily (MFS) profile domain-containing protein</fullName>
    </recommendedName>
</protein>
<name>A0A242MUF0_CABSO</name>
<dbReference type="SUPFAM" id="SSF103473">
    <property type="entry name" value="MFS general substrate transporter"/>
    <property type="match status" value="1"/>
</dbReference>
<feature type="domain" description="Major facilitator superfamily (MFS) profile" evidence="4">
    <location>
        <begin position="1"/>
        <end position="44"/>
    </location>
</feature>
<sequence>MTAYTLMALALLLDMPFFALFGALSDRIGRKKVIMCVLFLASVT</sequence>
<dbReference type="RefSeq" id="WP_256935992.1">
    <property type="nucleotide sequence ID" value="NZ_NBTZ01000054.1"/>
</dbReference>
<organism evidence="5 6">
    <name type="scientific">Caballeronia sordidicola</name>
    <name type="common">Burkholderia sordidicola</name>
    <dbReference type="NCBI Taxonomy" id="196367"/>
    <lineage>
        <taxon>Bacteria</taxon>
        <taxon>Pseudomonadati</taxon>
        <taxon>Pseudomonadota</taxon>
        <taxon>Betaproteobacteria</taxon>
        <taxon>Burkholderiales</taxon>
        <taxon>Burkholderiaceae</taxon>
        <taxon>Caballeronia</taxon>
    </lineage>
</organism>
<evidence type="ECO:0000256" key="1">
    <source>
        <dbReference type="ARBA" id="ARBA00022692"/>
    </source>
</evidence>
<keyword evidence="3" id="KW-0472">Membrane</keyword>
<dbReference type="AlphaFoldDB" id="A0A242MUF0"/>
<evidence type="ECO:0000256" key="3">
    <source>
        <dbReference type="ARBA" id="ARBA00023136"/>
    </source>
</evidence>
<dbReference type="Gene3D" id="1.20.1250.20">
    <property type="entry name" value="MFS general substrate transporter like domains"/>
    <property type="match status" value="1"/>
</dbReference>
<evidence type="ECO:0000313" key="5">
    <source>
        <dbReference type="EMBL" id="OTP75067.1"/>
    </source>
</evidence>
<keyword evidence="1" id="KW-0812">Transmembrane</keyword>
<keyword evidence="2" id="KW-1133">Transmembrane helix</keyword>
<gene>
    <name evidence="5" type="ORF">PAMC26577_14135</name>
</gene>
<accession>A0A242MUF0</accession>
<evidence type="ECO:0000313" key="6">
    <source>
        <dbReference type="Proteomes" id="UP000195221"/>
    </source>
</evidence>